<dbReference type="InterPro" id="IPR025194">
    <property type="entry name" value="RodZ-like_C"/>
</dbReference>
<organism evidence="3 4">
    <name type="scientific">Stakelama flava</name>
    <dbReference type="NCBI Taxonomy" id="2860338"/>
    <lineage>
        <taxon>Bacteria</taxon>
        <taxon>Pseudomonadati</taxon>
        <taxon>Pseudomonadota</taxon>
        <taxon>Alphaproteobacteria</taxon>
        <taxon>Sphingomonadales</taxon>
        <taxon>Sphingomonadaceae</taxon>
        <taxon>Stakelama</taxon>
    </lineage>
</organism>
<evidence type="ECO:0000313" key="3">
    <source>
        <dbReference type="EMBL" id="MBW4332044.1"/>
    </source>
</evidence>
<dbReference type="PANTHER" id="PTHR34475">
    <property type="match status" value="1"/>
</dbReference>
<dbReference type="Pfam" id="PF13413">
    <property type="entry name" value="HTH_25"/>
    <property type="match status" value="1"/>
</dbReference>
<evidence type="ECO:0000256" key="1">
    <source>
        <dbReference type="SAM" id="Phobius"/>
    </source>
</evidence>
<proteinExistence type="predicted"/>
<evidence type="ECO:0000259" key="2">
    <source>
        <dbReference type="SMART" id="SM00530"/>
    </source>
</evidence>
<protein>
    <submittedName>
        <fullName evidence="3">DUF4115 domain-containing protein</fullName>
    </submittedName>
</protein>
<feature type="domain" description="HTH cro/C1-type" evidence="2">
    <location>
        <begin position="20"/>
        <end position="76"/>
    </location>
</feature>
<dbReference type="Pfam" id="PF13464">
    <property type="entry name" value="RodZ_C"/>
    <property type="match status" value="1"/>
</dbReference>
<keyword evidence="1" id="KW-0472">Membrane</keyword>
<sequence>MADTERSEDAQLFPRNVGERLREAREAQGMQLTQVADATRIPLRHLESIESAQYSNLPSPTYAMGFARAYARVVGADEVAIANDLRGELDANYHREPPSMPYDTSDPVRVPTGGIAFAGLAVAILVLIGVGIWYGTSWFRSDDAPPEPIVAATPAATPSAAPKQSVAVPQSGGQVTLTADDEVWVRIYDANDRTLLMKTMQPGESYDVPQDADRPMINVGRPDQIKVTINGAQVAPLGTGERAIKDVGVSAEALRARAGQQNAATPAE</sequence>
<dbReference type="SMART" id="SM00530">
    <property type="entry name" value="HTH_XRE"/>
    <property type="match status" value="1"/>
</dbReference>
<dbReference type="PANTHER" id="PTHR34475:SF1">
    <property type="entry name" value="CYTOSKELETON PROTEIN RODZ"/>
    <property type="match status" value="1"/>
</dbReference>
<name>A0ABS6XQ82_9SPHN</name>
<dbReference type="InterPro" id="IPR001387">
    <property type="entry name" value="Cro/C1-type_HTH"/>
</dbReference>
<evidence type="ECO:0000313" key="4">
    <source>
        <dbReference type="Proteomes" id="UP001197214"/>
    </source>
</evidence>
<dbReference type="InterPro" id="IPR050400">
    <property type="entry name" value="Bact_Cytoskel_RodZ"/>
</dbReference>
<accession>A0ABS6XQ82</accession>
<dbReference type="EMBL" id="JAHWZX010000016">
    <property type="protein sequence ID" value="MBW4332044.1"/>
    <property type="molecule type" value="Genomic_DNA"/>
</dbReference>
<reference evidence="3 4" key="1">
    <citation type="submission" date="2021-07" db="EMBL/GenBank/DDBJ databases">
        <title>Stakelama flava sp. nov., a novel endophytic bacterium isolated from branch of Kandelia candel.</title>
        <authorList>
            <person name="Tuo L."/>
        </authorList>
    </citation>
    <scope>NUCLEOTIDE SEQUENCE [LARGE SCALE GENOMIC DNA]</scope>
    <source>
        <strain evidence="3 4">CBK3Z-3</strain>
    </source>
</reference>
<comment type="caution">
    <text evidence="3">The sequence shown here is derived from an EMBL/GenBank/DDBJ whole genome shotgun (WGS) entry which is preliminary data.</text>
</comment>
<keyword evidence="4" id="KW-1185">Reference proteome</keyword>
<keyword evidence="1" id="KW-1133">Transmembrane helix</keyword>
<dbReference type="RefSeq" id="WP_219239163.1">
    <property type="nucleotide sequence ID" value="NZ_JAHWZX010000016.1"/>
</dbReference>
<gene>
    <name evidence="3" type="ORF">KY084_14330</name>
</gene>
<feature type="transmembrane region" description="Helical" evidence="1">
    <location>
        <begin position="115"/>
        <end position="134"/>
    </location>
</feature>
<keyword evidence="1" id="KW-0812">Transmembrane</keyword>
<dbReference type="CDD" id="cd00093">
    <property type="entry name" value="HTH_XRE"/>
    <property type="match status" value="1"/>
</dbReference>
<dbReference type="Proteomes" id="UP001197214">
    <property type="component" value="Unassembled WGS sequence"/>
</dbReference>